<gene>
    <name evidence="1" type="ORF">GCM10022402_36130</name>
</gene>
<comment type="caution">
    <text evidence="1">The sequence shown here is derived from an EMBL/GenBank/DDBJ whole genome shotgun (WGS) entry which is preliminary data.</text>
</comment>
<evidence type="ECO:0000313" key="2">
    <source>
        <dbReference type="Proteomes" id="UP001500908"/>
    </source>
</evidence>
<organism evidence="1 2">
    <name type="scientific">Salinactinospora qingdaonensis</name>
    <dbReference type="NCBI Taxonomy" id="702744"/>
    <lineage>
        <taxon>Bacteria</taxon>
        <taxon>Bacillati</taxon>
        <taxon>Actinomycetota</taxon>
        <taxon>Actinomycetes</taxon>
        <taxon>Streptosporangiales</taxon>
        <taxon>Nocardiopsidaceae</taxon>
        <taxon>Salinactinospora</taxon>
    </lineage>
</organism>
<accession>A0ABP7G3K4</accession>
<proteinExistence type="predicted"/>
<protein>
    <submittedName>
        <fullName evidence="1">Uncharacterized protein</fullName>
    </submittedName>
</protein>
<sequence length="64" mass="7074">MTEPHFDTNAEFDRQLQTLLEKGYPALAGVREETFIEQVAGLRATALTRSAPLAAPPRRACRSC</sequence>
<dbReference type="EMBL" id="BAABDD010000019">
    <property type="protein sequence ID" value="GAA3754232.1"/>
    <property type="molecule type" value="Genomic_DNA"/>
</dbReference>
<name>A0ABP7G3K4_9ACTN</name>
<dbReference type="Proteomes" id="UP001500908">
    <property type="component" value="Unassembled WGS sequence"/>
</dbReference>
<keyword evidence="2" id="KW-1185">Reference proteome</keyword>
<reference evidence="2" key="1">
    <citation type="journal article" date="2019" name="Int. J. Syst. Evol. Microbiol.">
        <title>The Global Catalogue of Microorganisms (GCM) 10K type strain sequencing project: providing services to taxonomists for standard genome sequencing and annotation.</title>
        <authorList>
            <consortium name="The Broad Institute Genomics Platform"/>
            <consortium name="The Broad Institute Genome Sequencing Center for Infectious Disease"/>
            <person name="Wu L."/>
            <person name="Ma J."/>
        </authorList>
    </citation>
    <scope>NUCLEOTIDE SEQUENCE [LARGE SCALE GENOMIC DNA]</scope>
    <source>
        <strain evidence="2">JCM 17137</strain>
    </source>
</reference>
<evidence type="ECO:0000313" key="1">
    <source>
        <dbReference type="EMBL" id="GAA3754232.1"/>
    </source>
</evidence>
<dbReference type="RefSeq" id="WP_344973476.1">
    <property type="nucleotide sequence ID" value="NZ_BAABDD010000019.1"/>
</dbReference>